<evidence type="ECO:0000313" key="5">
    <source>
        <dbReference type="Proteomes" id="UP000600363"/>
    </source>
</evidence>
<dbReference type="CDD" id="cd04491">
    <property type="entry name" value="SoSSB_OBF"/>
    <property type="match status" value="1"/>
</dbReference>
<dbReference type="PANTHER" id="PTHR13356">
    <property type="entry name" value="OB FOLD NUCLEIC ACID BINDING PROTEIN-RELATED"/>
    <property type="match status" value="1"/>
</dbReference>
<reference evidence="4" key="1">
    <citation type="journal article" date="2020" name="bioRxiv">
        <title>A rank-normalized archaeal taxonomy based on genome phylogeny resolves widespread incomplete and uneven classifications.</title>
        <authorList>
            <person name="Rinke C."/>
            <person name="Chuvochina M."/>
            <person name="Mussig A.J."/>
            <person name="Chaumeil P.-A."/>
            <person name="Waite D.W."/>
            <person name="Whitman W.B."/>
            <person name="Parks D.H."/>
            <person name="Hugenholtz P."/>
        </authorList>
    </citation>
    <scope>NUCLEOTIDE SEQUENCE</scope>
    <source>
        <strain evidence="4">UBA12518</strain>
    </source>
</reference>
<evidence type="ECO:0000259" key="3">
    <source>
        <dbReference type="Pfam" id="PF21473"/>
    </source>
</evidence>
<name>A0A832RWA7_9EURY</name>
<dbReference type="InterPro" id="IPR012340">
    <property type="entry name" value="NA-bd_OB-fold"/>
</dbReference>
<dbReference type="SUPFAM" id="SSF50249">
    <property type="entry name" value="Nucleic acid-binding proteins"/>
    <property type="match status" value="1"/>
</dbReference>
<dbReference type="InterPro" id="IPR048970">
    <property type="entry name" value="OB_Ssb-like"/>
</dbReference>
<protein>
    <submittedName>
        <fullName evidence="4">Single-stranded DNA-binding protein</fullName>
    </submittedName>
</protein>
<keyword evidence="1 4" id="KW-0238">DNA-binding</keyword>
<feature type="compositionally biased region" description="Gly residues" evidence="2">
    <location>
        <begin position="130"/>
        <end position="141"/>
    </location>
</feature>
<feature type="domain" description="Single-stranded DNA binding protein Ssb-like OB fold" evidence="3">
    <location>
        <begin position="13"/>
        <end position="99"/>
    </location>
</feature>
<evidence type="ECO:0000256" key="2">
    <source>
        <dbReference type="SAM" id="MobiDB-lite"/>
    </source>
</evidence>
<organism evidence="4 5">
    <name type="scientific">Methermicoccus shengliensis</name>
    <dbReference type="NCBI Taxonomy" id="660064"/>
    <lineage>
        <taxon>Archaea</taxon>
        <taxon>Methanobacteriati</taxon>
        <taxon>Methanobacteriota</taxon>
        <taxon>Stenosarchaea group</taxon>
        <taxon>Methanomicrobia</taxon>
        <taxon>Methanosarcinales</taxon>
        <taxon>Methermicoccaceae</taxon>
        <taxon>Methermicoccus</taxon>
    </lineage>
</organism>
<gene>
    <name evidence="4" type="ORF">HA299_02225</name>
</gene>
<evidence type="ECO:0000256" key="1">
    <source>
        <dbReference type="ARBA" id="ARBA00023125"/>
    </source>
</evidence>
<sequence length="157" mass="17352">MEPDVEYVKIADLTPEARKVNLLVKVIGVEEPRDIETRYGSKHLAEATIADDSGSLIMTLWEEQVGTVEKGDVLQIENAYISLVRGTMRLNLGRYGKINKLDEELEDVSTEPNMSFKVYEGRSRPPRSGGSRGGSRGGSHTRGGERGSRGGRFGKWV</sequence>
<dbReference type="AlphaFoldDB" id="A0A832RWA7"/>
<dbReference type="InterPro" id="IPR051231">
    <property type="entry name" value="SOSS-B"/>
</dbReference>
<dbReference type="GO" id="GO:0003677">
    <property type="term" value="F:DNA binding"/>
    <property type="evidence" value="ECO:0007669"/>
    <property type="project" value="UniProtKB-KW"/>
</dbReference>
<comment type="caution">
    <text evidence="4">The sequence shown here is derived from an EMBL/GenBank/DDBJ whole genome shotgun (WGS) entry which is preliminary data.</text>
</comment>
<feature type="region of interest" description="Disordered" evidence="2">
    <location>
        <begin position="116"/>
        <end position="157"/>
    </location>
</feature>
<dbReference type="GO" id="GO:0000724">
    <property type="term" value="P:double-strand break repair via homologous recombination"/>
    <property type="evidence" value="ECO:0007669"/>
    <property type="project" value="TreeGrafter"/>
</dbReference>
<dbReference type="EMBL" id="DUIH01000009">
    <property type="protein sequence ID" value="HIH69428.1"/>
    <property type="molecule type" value="Genomic_DNA"/>
</dbReference>
<accession>A0A832RWA7</accession>
<dbReference type="Gene3D" id="2.40.50.140">
    <property type="entry name" value="Nucleic acid-binding proteins"/>
    <property type="match status" value="1"/>
</dbReference>
<dbReference type="GO" id="GO:0010212">
    <property type="term" value="P:response to ionizing radiation"/>
    <property type="evidence" value="ECO:0007669"/>
    <property type="project" value="TreeGrafter"/>
</dbReference>
<dbReference type="Pfam" id="PF21473">
    <property type="entry name" value="OB_Ssb-like"/>
    <property type="match status" value="1"/>
</dbReference>
<dbReference type="PANTHER" id="PTHR13356:SF0">
    <property type="entry name" value="SOSS COMPLEX SUBUNIT B HOMOLOG"/>
    <property type="match status" value="1"/>
</dbReference>
<proteinExistence type="predicted"/>
<dbReference type="Proteomes" id="UP000600363">
    <property type="component" value="Unassembled WGS sequence"/>
</dbReference>
<evidence type="ECO:0000313" key="4">
    <source>
        <dbReference type="EMBL" id="HIH69428.1"/>
    </source>
</evidence>
<dbReference type="RefSeq" id="WP_052353187.1">
    <property type="nucleotide sequence ID" value="NZ_DUIH01000009.1"/>
</dbReference>